<evidence type="ECO:0000256" key="5">
    <source>
        <dbReference type="ARBA" id="ARBA00054899"/>
    </source>
</evidence>
<evidence type="ECO:0000259" key="11">
    <source>
        <dbReference type="Pfam" id="PF00266"/>
    </source>
</evidence>
<comment type="similarity">
    <text evidence="2 9">Belongs to the class-V pyridoxal-phosphate-dependent aminotransferase family.</text>
</comment>
<comment type="cofactor">
    <cofactor evidence="1 8 10">
        <name>pyridoxal 5'-phosphate</name>
        <dbReference type="ChEBI" id="CHEBI:597326"/>
    </cofactor>
</comment>
<dbReference type="Pfam" id="PF00266">
    <property type="entry name" value="Aminotran_5"/>
    <property type="match status" value="1"/>
</dbReference>
<dbReference type="GO" id="GO:0019265">
    <property type="term" value="P:glycine biosynthetic process, by transamination of glyoxylate"/>
    <property type="evidence" value="ECO:0007669"/>
    <property type="project" value="TreeGrafter"/>
</dbReference>
<dbReference type="InterPro" id="IPR000192">
    <property type="entry name" value="Aminotrans_V_dom"/>
</dbReference>
<evidence type="ECO:0000313" key="13">
    <source>
        <dbReference type="Proteomes" id="UP000184114"/>
    </source>
</evidence>
<evidence type="ECO:0000256" key="7">
    <source>
        <dbReference type="PIRSR" id="PIRSR000524-1"/>
    </source>
</evidence>
<dbReference type="RefSeq" id="WP_072974545.1">
    <property type="nucleotide sequence ID" value="NZ_FQTY01000004.1"/>
</dbReference>
<dbReference type="InterPro" id="IPR015422">
    <property type="entry name" value="PyrdxlP-dep_Trfase_small"/>
</dbReference>
<comment type="subunit">
    <text evidence="3">Heterodimer of a large and a small subunit.</text>
</comment>
<comment type="function">
    <text evidence="5">Soluble hydrogenase catalyzes both production and consumption of hydrogen from suitable artificial electron donors or acceptors. This subunit catalyzes the tritium-exchange activity.</text>
</comment>
<keyword evidence="12" id="KW-0808">Transferase</keyword>
<gene>
    <name evidence="12" type="ORF">SAMN02745784_01329</name>
</gene>
<dbReference type="GO" id="GO:0004760">
    <property type="term" value="F:L-serine-pyruvate transaminase activity"/>
    <property type="evidence" value="ECO:0007669"/>
    <property type="project" value="TreeGrafter"/>
</dbReference>
<sequence length="353" mass="39123">MKKEVSMMVGPTAVPERVLNAMNRKSISHRSKEYCEIHKRVREGLKKLFKTENEVYILTSSGTGAMEAAIQNCFSFGDEVVVPVLGTFSRQFANMAEAYQLKVIRVEFELGEAADVKKVMDHITPNTKGVFVIHNESATGVTNDLEAFGKALKDSSVLLITDSVSGAGGLEMRMDEWNIDVVLSSSQKALMVPAGLSFISLNEKAWKAVENSNIPKFYFDLKKAKAFQEKNQTPNTPAVYNVFAVDEALKMIFEEGLDNVYKRHTENTMRIIEGIRELGYNIFPKDEKYASKTLTAVYAPGKAKAIVQALGEQGITVNGGLDPIADDMFRVGTMGYVYKEDVEAFLEALANIK</sequence>
<dbReference type="PIRSF" id="PIRSF000524">
    <property type="entry name" value="SPT"/>
    <property type="match status" value="1"/>
</dbReference>
<proteinExistence type="inferred from homology"/>
<organism evidence="12 13">
    <name type="scientific">Tissierella praeacuta DSM 18095</name>
    <dbReference type="NCBI Taxonomy" id="1123404"/>
    <lineage>
        <taxon>Bacteria</taxon>
        <taxon>Bacillati</taxon>
        <taxon>Bacillota</taxon>
        <taxon>Tissierellia</taxon>
        <taxon>Tissierellales</taxon>
        <taxon>Tissierellaceae</taxon>
        <taxon>Tissierella</taxon>
    </lineage>
</organism>
<dbReference type="SUPFAM" id="SSF53383">
    <property type="entry name" value="PLP-dependent transferases"/>
    <property type="match status" value="1"/>
</dbReference>
<dbReference type="PANTHER" id="PTHR21152">
    <property type="entry name" value="AMINOTRANSFERASE CLASS V"/>
    <property type="match status" value="1"/>
</dbReference>
<protein>
    <recommendedName>
        <fullName evidence="6">Tritium exchange subunit</fullName>
    </recommendedName>
</protein>
<evidence type="ECO:0000256" key="8">
    <source>
        <dbReference type="PIRSR" id="PIRSR000524-50"/>
    </source>
</evidence>
<dbReference type="GeneID" id="90995693"/>
<evidence type="ECO:0000256" key="4">
    <source>
        <dbReference type="ARBA" id="ARBA00022898"/>
    </source>
</evidence>
<dbReference type="PANTHER" id="PTHR21152:SF40">
    <property type="entry name" value="ALANINE--GLYOXYLATE AMINOTRANSFERASE"/>
    <property type="match status" value="1"/>
</dbReference>
<dbReference type="GO" id="GO:0008453">
    <property type="term" value="F:alanine-glyoxylate transaminase activity"/>
    <property type="evidence" value="ECO:0007669"/>
    <property type="project" value="TreeGrafter"/>
</dbReference>
<evidence type="ECO:0000256" key="10">
    <source>
        <dbReference type="RuleBase" id="RU004504"/>
    </source>
</evidence>
<feature type="modified residue" description="N6-(pyridoxal phosphate)lysine" evidence="8">
    <location>
        <position position="188"/>
    </location>
</feature>
<name>A0A1M4V3T7_9FIRM</name>
<dbReference type="InterPro" id="IPR020578">
    <property type="entry name" value="Aminotrans_V_PyrdxlP_BS"/>
</dbReference>
<keyword evidence="13" id="KW-1185">Reference proteome</keyword>
<dbReference type="EMBL" id="FQTY01000004">
    <property type="protein sequence ID" value="SHE63557.1"/>
    <property type="molecule type" value="Genomic_DNA"/>
</dbReference>
<feature type="domain" description="Aminotransferase class V" evidence="11">
    <location>
        <begin position="20"/>
        <end position="345"/>
    </location>
</feature>
<evidence type="ECO:0000256" key="2">
    <source>
        <dbReference type="ARBA" id="ARBA00009236"/>
    </source>
</evidence>
<dbReference type="InterPro" id="IPR015421">
    <property type="entry name" value="PyrdxlP-dep_Trfase_major"/>
</dbReference>
<dbReference type="InterPro" id="IPR015424">
    <property type="entry name" value="PyrdxlP-dep_Trfase"/>
</dbReference>
<dbReference type="FunFam" id="3.40.640.10:FF:000054">
    <property type="entry name" value="Serine--glyoxylate aminotransferase"/>
    <property type="match status" value="1"/>
</dbReference>
<dbReference type="Proteomes" id="UP000184114">
    <property type="component" value="Unassembled WGS sequence"/>
</dbReference>
<dbReference type="PROSITE" id="PS00595">
    <property type="entry name" value="AA_TRANSFER_CLASS_5"/>
    <property type="match status" value="1"/>
</dbReference>
<dbReference type="Gene3D" id="3.90.1150.10">
    <property type="entry name" value="Aspartate Aminotransferase, domain 1"/>
    <property type="match status" value="1"/>
</dbReference>
<evidence type="ECO:0000256" key="3">
    <source>
        <dbReference type="ARBA" id="ARBA00011771"/>
    </source>
</evidence>
<evidence type="ECO:0000256" key="9">
    <source>
        <dbReference type="RuleBase" id="RU004075"/>
    </source>
</evidence>
<evidence type="ECO:0000256" key="6">
    <source>
        <dbReference type="ARBA" id="ARBA00079151"/>
    </source>
</evidence>
<evidence type="ECO:0000256" key="1">
    <source>
        <dbReference type="ARBA" id="ARBA00001933"/>
    </source>
</evidence>
<dbReference type="InterPro" id="IPR024169">
    <property type="entry name" value="SP_NH2Trfase/AEP_transaminase"/>
</dbReference>
<reference evidence="13" key="1">
    <citation type="submission" date="2016-11" db="EMBL/GenBank/DDBJ databases">
        <authorList>
            <person name="Varghese N."/>
            <person name="Submissions S."/>
        </authorList>
    </citation>
    <scope>NUCLEOTIDE SEQUENCE [LARGE SCALE GENOMIC DNA]</scope>
    <source>
        <strain evidence="13">DSM 18095</strain>
    </source>
</reference>
<feature type="binding site" evidence="7">
    <location>
        <position position="330"/>
    </location>
    <ligand>
        <name>substrate</name>
    </ligand>
</feature>
<dbReference type="AlphaFoldDB" id="A0A1M4V3T7"/>
<keyword evidence="12" id="KW-0032">Aminotransferase</keyword>
<evidence type="ECO:0000313" key="12">
    <source>
        <dbReference type="EMBL" id="SHE63557.1"/>
    </source>
</evidence>
<keyword evidence="4 8" id="KW-0663">Pyridoxal phosphate</keyword>
<dbReference type="Gene3D" id="3.40.640.10">
    <property type="entry name" value="Type I PLP-dependent aspartate aminotransferase-like (Major domain)"/>
    <property type="match status" value="1"/>
</dbReference>
<accession>A0A1M4V3T7</accession>
<dbReference type="STRING" id="1123404.SAMN02745784_01329"/>